<proteinExistence type="predicted"/>
<dbReference type="Proteomes" id="UP000619545">
    <property type="component" value="Unassembled WGS sequence"/>
</dbReference>
<dbReference type="GO" id="GO:0003824">
    <property type="term" value="F:catalytic activity"/>
    <property type="evidence" value="ECO:0007669"/>
    <property type="project" value="InterPro"/>
</dbReference>
<dbReference type="OMA" id="CIFCYSN"/>
<dbReference type="SUPFAM" id="SSF102114">
    <property type="entry name" value="Radical SAM enzymes"/>
    <property type="match status" value="1"/>
</dbReference>
<dbReference type="CDD" id="cd01335">
    <property type="entry name" value="Radical_SAM"/>
    <property type="match status" value="1"/>
</dbReference>
<keyword evidence="1" id="KW-0949">S-adenosyl-L-methionine</keyword>
<keyword evidence="4" id="KW-0411">Iron-sulfur</keyword>
<dbReference type="EMBL" id="DUJS01000003">
    <property type="protein sequence ID" value="HII70241.1"/>
    <property type="molecule type" value="Genomic_DNA"/>
</dbReference>
<evidence type="ECO:0000256" key="3">
    <source>
        <dbReference type="ARBA" id="ARBA00023004"/>
    </source>
</evidence>
<evidence type="ECO:0000256" key="4">
    <source>
        <dbReference type="ARBA" id="ARBA00023014"/>
    </source>
</evidence>
<sequence>MTRLSLPTSRHCEGCPGAEGEGPHHPTLELTTSCPYKCPHCYARYAENVGVVVKPGLYGEPQGCLTVSQYGEPTVLGRELIDVLEMVRETGLFDRIDLQTRGYRPDLAPKLSEICDLVMVSIDVTDPDVHRRLHGVGPERTLRFAVNTDRPVIRSLYLPGINDDLPQGLADTEIEPAEVFVQPLIPFGKAVENLKRIGLRDHYNVVGSLLNWAEKFEEFGFDVRFPACWVDSLERLKERMEEELGFVDLRNVRYSPDPGTPAPERRFTPLRELLDELVR</sequence>
<evidence type="ECO:0000256" key="2">
    <source>
        <dbReference type="ARBA" id="ARBA00022723"/>
    </source>
</evidence>
<comment type="caution">
    <text evidence="5">The sequence shown here is derived from an EMBL/GenBank/DDBJ whole genome shotgun (WGS) entry which is preliminary data.</text>
</comment>
<gene>
    <name evidence="5" type="ORF">HA336_03295</name>
</gene>
<organism evidence="5 6">
    <name type="scientific">Methanopyrus kandleri</name>
    <dbReference type="NCBI Taxonomy" id="2320"/>
    <lineage>
        <taxon>Archaea</taxon>
        <taxon>Methanobacteriati</taxon>
        <taxon>Methanobacteriota</taxon>
        <taxon>Methanomada group</taxon>
        <taxon>Methanopyri</taxon>
        <taxon>Methanopyrales</taxon>
        <taxon>Methanopyraceae</taxon>
        <taxon>Methanopyrus</taxon>
    </lineage>
</organism>
<dbReference type="SFLD" id="SFLDS00029">
    <property type="entry name" value="Radical_SAM"/>
    <property type="match status" value="1"/>
</dbReference>
<dbReference type="Gene3D" id="3.20.20.70">
    <property type="entry name" value="Aldolase class I"/>
    <property type="match status" value="1"/>
</dbReference>
<name>A0A832TA04_9EURY</name>
<dbReference type="GO" id="GO:0046872">
    <property type="term" value="F:metal ion binding"/>
    <property type="evidence" value="ECO:0007669"/>
    <property type="project" value="UniProtKB-KW"/>
</dbReference>
<evidence type="ECO:0000256" key="1">
    <source>
        <dbReference type="ARBA" id="ARBA00022691"/>
    </source>
</evidence>
<evidence type="ECO:0000313" key="6">
    <source>
        <dbReference type="Proteomes" id="UP000619545"/>
    </source>
</evidence>
<dbReference type="GeneID" id="1478022"/>
<protein>
    <submittedName>
        <fullName evidence="5">Radical SAM protein</fullName>
    </submittedName>
</protein>
<dbReference type="InterPro" id="IPR007197">
    <property type="entry name" value="rSAM"/>
</dbReference>
<dbReference type="AlphaFoldDB" id="A0A832TA04"/>
<dbReference type="GO" id="GO:0051536">
    <property type="term" value="F:iron-sulfur cluster binding"/>
    <property type="evidence" value="ECO:0007669"/>
    <property type="project" value="UniProtKB-KW"/>
</dbReference>
<accession>A0A832TA04</accession>
<reference evidence="5" key="1">
    <citation type="journal article" date="2020" name="bioRxiv">
        <title>A rank-normalized archaeal taxonomy based on genome phylogeny resolves widespread incomplete and uneven classifications.</title>
        <authorList>
            <person name="Rinke C."/>
            <person name="Chuvochina M."/>
            <person name="Mussig A.J."/>
            <person name="Chaumeil P.-A."/>
            <person name="Waite D.W."/>
            <person name="Whitman W.B."/>
            <person name="Parks D.H."/>
            <person name="Hugenholtz P."/>
        </authorList>
    </citation>
    <scope>NUCLEOTIDE SEQUENCE</scope>
    <source>
        <strain evidence="5">UBA8853</strain>
    </source>
</reference>
<evidence type="ECO:0000313" key="5">
    <source>
        <dbReference type="EMBL" id="HII70241.1"/>
    </source>
</evidence>
<keyword evidence="2" id="KW-0479">Metal-binding</keyword>
<dbReference type="InterPro" id="IPR013785">
    <property type="entry name" value="Aldolase_TIM"/>
</dbReference>
<dbReference type="RefSeq" id="WP_011019795.1">
    <property type="nucleotide sequence ID" value="NZ_DUJS01000003.1"/>
</dbReference>
<keyword evidence="3" id="KW-0408">Iron</keyword>
<dbReference type="InterPro" id="IPR058240">
    <property type="entry name" value="rSAM_sf"/>
</dbReference>